<dbReference type="Proteomes" id="UP000295830">
    <property type="component" value="Unassembled WGS sequence"/>
</dbReference>
<keyword evidence="2" id="KW-1185">Reference proteome</keyword>
<evidence type="ECO:0000313" key="1">
    <source>
        <dbReference type="EMBL" id="TDT39311.1"/>
    </source>
</evidence>
<sequence>MMEIYSIDFNYGCDPFRIRLDITRNTPNA</sequence>
<reference evidence="1 2" key="1">
    <citation type="submission" date="2019-03" db="EMBL/GenBank/DDBJ databases">
        <title>Genomic Encyclopedia of Type Strains, Phase IV (KMG-IV): sequencing the most valuable type-strain genomes for metagenomic binning, comparative biology and taxonomic classification.</title>
        <authorList>
            <person name="Goeker M."/>
        </authorList>
    </citation>
    <scope>NUCLEOTIDE SEQUENCE [LARGE SCALE GENOMIC DNA]</scope>
    <source>
        <strain evidence="1 2">DSM 15505</strain>
    </source>
</reference>
<gene>
    <name evidence="1" type="ORF">DES49_2229</name>
</gene>
<dbReference type="EMBL" id="SOAX01000005">
    <property type="protein sequence ID" value="TDT39311.1"/>
    <property type="molecule type" value="Genomic_DNA"/>
</dbReference>
<accession>A0A4R7JMJ3</accession>
<dbReference type="AlphaFoldDB" id="A0A4R7JMJ3"/>
<evidence type="ECO:0000313" key="2">
    <source>
        <dbReference type="Proteomes" id="UP000295830"/>
    </source>
</evidence>
<protein>
    <submittedName>
        <fullName evidence="1">Uncharacterized protein</fullName>
    </submittedName>
</protein>
<organism evidence="1 2">
    <name type="scientific">Halospina denitrificans</name>
    <dbReference type="NCBI Taxonomy" id="332522"/>
    <lineage>
        <taxon>Bacteria</taxon>
        <taxon>Pseudomonadati</taxon>
        <taxon>Pseudomonadota</taxon>
        <taxon>Gammaproteobacteria</taxon>
        <taxon>Halospina</taxon>
    </lineage>
</organism>
<name>A0A4R7JMJ3_9GAMM</name>
<comment type="caution">
    <text evidence="1">The sequence shown here is derived from an EMBL/GenBank/DDBJ whole genome shotgun (WGS) entry which is preliminary data.</text>
</comment>
<proteinExistence type="predicted"/>